<keyword evidence="3" id="KW-1185">Reference proteome</keyword>
<dbReference type="InterPro" id="IPR046703">
    <property type="entry name" value="DUF6776"/>
</dbReference>
<gene>
    <name evidence="2" type="ORF">SAMN05660831_02209</name>
</gene>
<dbReference type="RefSeq" id="WP_093428833.1">
    <property type="nucleotide sequence ID" value="NZ_FOMJ01000008.1"/>
</dbReference>
<protein>
    <submittedName>
        <fullName evidence="2">Uncharacterized protein</fullName>
    </submittedName>
</protein>
<feature type="coiled-coil region" evidence="1">
    <location>
        <begin position="45"/>
        <end position="114"/>
    </location>
</feature>
<sequence length="246" mass="28339">MSHRVIVRPQRPRNWRFLLAALILAVAAGLWGIYELGRYQGGFDAAEARAERQRLLEAREALQERVEELRSQKVALERARDIEEQGHEQVREDLKRLQDELLEIKEELAFYRGIVSPEDTASGLRVQSFDVEKNASDDLFHYQLVLTQVLKNDSFTSGYASLEVEGVHEDGGSRERLDLAEISADETEQLRFRFRYFQDFRGDLELPEGFVPFRVIVTVHPSGGRYGTIEETFDWPVGSLIELENL</sequence>
<proteinExistence type="predicted"/>
<reference evidence="2 3" key="1">
    <citation type="submission" date="2016-10" db="EMBL/GenBank/DDBJ databases">
        <authorList>
            <person name="de Groot N.N."/>
        </authorList>
    </citation>
    <scope>NUCLEOTIDE SEQUENCE [LARGE SCALE GENOMIC DNA]</scope>
    <source>
        <strain evidence="2 3">HL3</strain>
    </source>
</reference>
<organism evidence="2 3">
    <name type="scientific">Thiohalospira halophila DSM 15071</name>
    <dbReference type="NCBI Taxonomy" id="1123397"/>
    <lineage>
        <taxon>Bacteria</taxon>
        <taxon>Pseudomonadati</taxon>
        <taxon>Pseudomonadota</taxon>
        <taxon>Gammaproteobacteria</taxon>
        <taxon>Thiohalospirales</taxon>
        <taxon>Thiohalospiraceae</taxon>
        <taxon>Thiohalospira</taxon>
    </lineage>
</organism>
<accession>A0A1I1UUI2</accession>
<dbReference type="Pfam" id="PF20567">
    <property type="entry name" value="DUF6776"/>
    <property type="match status" value="1"/>
</dbReference>
<dbReference type="Proteomes" id="UP000198611">
    <property type="component" value="Unassembled WGS sequence"/>
</dbReference>
<dbReference type="STRING" id="1123397.SAMN05660831_02209"/>
<evidence type="ECO:0000313" key="3">
    <source>
        <dbReference type="Proteomes" id="UP000198611"/>
    </source>
</evidence>
<dbReference type="EMBL" id="FOMJ01000008">
    <property type="protein sequence ID" value="SFD74339.1"/>
    <property type="molecule type" value="Genomic_DNA"/>
</dbReference>
<name>A0A1I1UUI2_9GAMM</name>
<evidence type="ECO:0000256" key="1">
    <source>
        <dbReference type="SAM" id="Coils"/>
    </source>
</evidence>
<dbReference type="AlphaFoldDB" id="A0A1I1UUI2"/>
<evidence type="ECO:0000313" key="2">
    <source>
        <dbReference type="EMBL" id="SFD74339.1"/>
    </source>
</evidence>
<dbReference type="OrthoDB" id="7056878at2"/>
<keyword evidence="1" id="KW-0175">Coiled coil</keyword>